<sequence length="347" mass="38227">MLKVRLGIIGCGSITKHRHAPEAKSNENVDLVAVCDNNLINAEKVAKMFDVPKVYADYETMLNEEKPDAVVVAAPNCIHADATIKALKAGAHVLCEKPMATTIDECKKMVDTAKETGKFLMIAHNQRFNKAHIKAKQIIQSGELGRVLSFKTTFGHGGPESWSSDKPDTWFFHKEKATFGSMGDLGVHKIDLMRFLLGEEFVEAAAFVTTLAKRYPNGELIDVDDNAVCILKTQSGAIGTVTASWTYPGSEDNSTIIYCEKGSITLYGDPRFSMIIRYANGQKAYFELDTMQTNEKQTKSGVMDEFINSILTNTPPKISGEEGLKTMKVVFACFESAKTGKVVKIDY</sequence>
<dbReference type="SUPFAM" id="SSF51735">
    <property type="entry name" value="NAD(P)-binding Rossmann-fold domains"/>
    <property type="match status" value="1"/>
</dbReference>
<keyword evidence="5" id="KW-1185">Reference proteome</keyword>
<evidence type="ECO:0000313" key="5">
    <source>
        <dbReference type="Proteomes" id="UP000282930"/>
    </source>
</evidence>
<dbReference type="InterPro" id="IPR036291">
    <property type="entry name" value="NAD(P)-bd_dom_sf"/>
</dbReference>
<keyword evidence="1" id="KW-0560">Oxidoreductase</keyword>
<dbReference type="PANTHER" id="PTHR43818">
    <property type="entry name" value="BCDNA.GH03377"/>
    <property type="match status" value="1"/>
</dbReference>
<dbReference type="AlphaFoldDB" id="A0A3T0D328"/>
<dbReference type="RefSeq" id="WP_127351276.1">
    <property type="nucleotide sequence ID" value="NZ_CP034791.1"/>
</dbReference>
<dbReference type="PANTHER" id="PTHR43818:SF11">
    <property type="entry name" value="BCDNA.GH03377"/>
    <property type="match status" value="1"/>
</dbReference>
<dbReference type="EMBL" id="CP034791">
    <property type="protein sequence ID" value="AZT89672.1"/>
    <property type="molecule type" value="Genomic_DNA"/>
</dbReference>
<dbReference type="Proteomes" id="UP000282930">
    <property type="component" value="Chromosome"/>
</dbReference>
<dbReference type="InterPro" id="IPR055170">
    <property type="entry name" value="GFO_IDH_MocA-like_dom"/>
</dbReference>
<organism evidence="4 5">
    <name type="scientific">Caldicellulosiruptor changbaiensis</name>
    <dbReference type="NCBI Taxonomy" id="1222016"/>
    <lineage>
        <taxon>Bacteria</taxon>
        <taxon>Bacillati</taxon>
        <taxon>Bacillota</taxon>
        <taxon>Bacillota incertae sedis</taxon>
        <taxon>Caldicellulosiruptorales</taxon>
        <taxon>Caldicellulosiruptoraceae</taxon>
        <taxon>Caldicellulosiruptor</taxon>
    </lineage>
</organism>
<accession>A0A3T0D328</accession>
<dbReference type="Gene3D" id="3.40.50.720">
    <property type="entry name" value="NAD(P)-binding Rossmann-like Domain"/>
    <property type="match status" value="1"/>
</dbReference>
<dbReference type="GO" id="GO:0016491">
    <property type="term" value="F:oxidoreductase activity"/>
    <property type="evidence" value="ECO:0007669"/>
    <property type="project" value="UniProtKB-KW"/>
</dbReference>
<feature type="domain" description="GFO/IDH/MocA-like oxidoreductase" evidence="3">
    <location>
        <begin position="133"/>
        <end position="264"/>
    </location>
</feature>
<gene>
    <name evidence="4" type="ORF">ELD05_02820</name>
</gene>
<evidence type="ECO:0000256" key="1">
    <source>
        <dbReference type="ARBA" id="ARBA00023002"/>
    </source>
</evidence>
<dbReference type="InterPro" id="IPR000683">
    <property type="entry name" value="Gfo/Idh/MocA-like_OxRdtase_N"/>
</dbReference>
<evidence type="ECO:0000259" key="3">
    <source>
        <dbReference type="Pfam" id="PF22725"/>
    </source>
</evidence>
<protein>
    <submittedName>
        <fullName evidence="4">Gfo/Idh/MocA family oxidoreductase</fullName>
    </submittedName>
</protein>
<name>A0A3T0D328_9FIRM</name>
<dbReference type="Pfam" id="PF01408">
    <property type="entry name" value="GFO_IDH_MocA"/>
    <property type="match status" value="1"/>
</dbReference>
<dbReference type="SUPFAM" id="SSF55347">
    <property type="entry name" value="Glyceraldehyde-3-phosphate dehydrogenase-like, C-terminal domain"/>
    <property type="match status" value="1"/>
</dbReference>
<feature type="domain" description="Gfo/Idh/MocA-like oxidoreductase N-terminal" evidence="2">
    <location>
        <begin position="5"/>
        <end position="124"/>
    </location>
</feature>
<evidence type="ECO:0000313" key="4">
    <source>
        <dbReference type="EMBL" id="AZT89672.1"/>
    </source>
</evidence>
<dbReference type="GO" id="GO:0000166">
    <property type="term" value="F:nucleotide binding"/>
    <property type="evidence" value="ECO:0007669"/>
    <property type="project" value="InterPro"/>
</dbReference>
<proteinExistence type="predicted"/>
<dbReference type="InterPro" id="IPR050463">
    <property type="entry name" value="Gfo/Idh/MocA_oxidrdct_glycsds"/>
</dbReference>
<dbReference type="Pfam" id="PF22725">
    <property type="entry name" value="GFO_IDH_MocA_C3"/>
    <property type="match status" value="1"/>
</dbReference>
<evidence type="ECO:0000259" key="2">
    <source>
        <dbReference type="Pfam" id="PF01408"/>
    </source>
</evidence>
<reference evidence="4 5" key="1">
    <citation type="submission" date="2018-12" db="EMBL/GenBank/DDBJ databases">
        <title>Genome sequence from the cellulolytic species, Caldicellulosiruptor changbaiensis.</title>
        <authorList>
            <person name="Blumer-Schuette S.E."/>
            <person name="Mendoza C."/>
        </authorList>
    </citation>
    <scope>NUCLEOTIDE SEQUENCE [LARGE SCALE GENOMIC DNA]</scope>
    <source>
        <strain evidence="4 5">CBS-Z</strain>
    </source>
</reference>
<dbReference type="KEGG" id="ccha:ELD05_02820"/>
<dbReference type="Gene3D" id="3.30.360.10">
    <property type="entry name" value="Dihydrodipicolinate Reductase, domain 2"/>
    <property type="match status" value="1"/>
</dbReference>